<name>A0ABX5PWZ1_9FLAO</name>
<comment type="caution">
    <text evidence="2">The sequence shown here is derived from an EMBL/GenBank/DDBJ whole genome shotgun (WGS) entry which is preliminary data.</text>
</comment>
<dbReference type="Proteomes" id="UP000248584">
    <property type="component" value="Unassembled WGS sequence"/>
</dbReference>
<evidence type="ECO:0000313" key="2">
    <source>
        <dbReference type="EMBL" id="PZX39208.1"/>
    </source>
</evidence>
<sequence length="301" mass="34112">MKVLVTGSSGFLGKYILSELIELGFKVHTLGRKKSSTIFADLVMDDFNIEQHYDCIIHVAGKAHSIPKTSLERKEFYDVNLKGTTNLLNALIKKPKYFIFISTVSVYGLDVGKDINEDMPLNSLEPYGQSKLMAEKSVLEWGEKHNVVITILRLPLLFGVNPPGNLNSMINAIRKGYYFNIDDGNVRKSMVFASDVASFLPKVATYGGIYNLTDGHHPSFKQLSVIIASHYNVRKPISLPYFFIFIIANCADMLQKILKKKMPINKRQLLKMTNSLTFSDQKARKIGWNPKKIIDYPNNWL</sequence>
<dbReference type="Pfam" id="PF01370">
    <property type="entry name" value="Epimerase"/>
    <property type="match status" value="1"/>
</dbReference>
<evidence type="ECO:0000259" key="1">
    <source>
        <dbReference type="Pfam" id="PF01370"/>
    </source>
</evidence>
<organism evidence="2 3">
    <name type="scientific">Nonlabens dokdonensis</name>
    <dbReference type="NCBI Taxonomy" id="328515"/>
    <lineage>
        <taxon>Bacteria</taxon>
        <taxon>Pseudomonadati</taxon>
        <taxon>Bacteroidota</taxon>
        <taxon>Flavobacteriia</taxon>
        <taxon>Flavobacteriales</taxon>
        <taxon>Flavobacteriaceae</taxon>
        <taxon>Nonlabens</taxon>
    </lineage>
</organism>
<protein>
    <submittedName>
        <fullName evidence="2">Nucleoside-diphosphate-sugar epimerase</fullName>
    </submittedName>
</protein>
<feature type="domain" description="NAD-dependent epimerase/dehydratase" evidence="1">
    <location>
        <begin position="3"/>
        <end position="211"/>
    </location>
</feature>
<dbReference type="Gene3D" id="3.40.50.720">
    <property type="entry name" value="NAD(P)-binding Rossmann-like Domain"/>
    <property type="match status" value="1"/>
</dbReference>
<keyword evidence="3" id="KW-1185">Reference proteome</keyword>
<gene>
    <name evidence="2" type="ORF">LX97_02574</name>
</gene>
<dbReference type="InterPro" id="IPR001509">
    <property type="entry name" value="Epimerase_deHydtase"/>
</dbReference>
<accession>A0ABX5PWZ1</accession>
<dbReference type="PANTHER" id="PTHR43245">
    <property type="entry name" value="BIFUNCTIONAL POLYMYXIN RESISTANCE PROTEIN ARNA"/>
    <property type="match status" value="1"/>
</dbReference>
<dbReference type="InterPro" id="IPR036291">
    <property type="entry name" value="NAD(P)-bd_dom_sf"/>
</dbReference>
<dbReference type="RefSeq" id="WP_015364157.1">
    <property type="nucleotide sequence ID" value="NZ_QKZR01000004.1"/>
</dbReference>
<proteinExistence type="predicted"/>
<dbReference type="SUPFAM" id="SSF51735">
    <property type="entry name" value="NAD(P)-binding Rossmann-fold domains"/>
    <property type="match status" value="1"/>
</dbReference>
<reference evidence="2 3" key="1">
    <citation type="submission" date="2018-06" db="EMBL/GenBank/DDBJ databases">
        <title>Genomic Encyclopedia of Archaeal and Bacterial Type Strains, Phase II (KMG-II): from individual species to whole genera.</title>
        <authorList>
            <person name="Goeker M."/>
        </authorList>
    </citation>
    <scope>NUCLEOTIDE SEQUENCE [LARGE SCALE GENOMIC DNA]</scope>
    <source>
        <strain evidence="2 3">DSM 17205</strain>
    </source>
</reference>
<evidence type="ECO:0000313" key="3">
    <source>
        <dbReference type="Proteomes" id="UP000248584"/>
    </source>
</evidence>
<dbReference type="InterPro" id="IPR050177">
    <property type="entry name" value="Lipid_A_modif_metabolic_enz"/>
</dbReference>
<dbReference type="EMBL" id="QKZR01000004">
    <property type="protein sequence ID" value="PZX39208.1"/>
    <property type="molecule type" value="Genomic_DNA"/>
</dbReference>